<evidence type="ECO:0000313" key="9">
    <source>
        <dbReference type="Proteomes" id="UP001208624"/>
    </source>
</evidence>
<evidence type="ECO:0000256" key="3">
    <source>
        <dbReference type="ARBA" id="ARBA00022576"/>
    </source>
</evidence>
<dbReference type="PANTHER" id="PTHR43643:SF3">
    <property type="entry name" value="HISTIDINOL-PHOSPHATE AMINOTRANSFERASE"/>
    <property type="match status" value="1"/>
</dbReference>
<gene>
    <name evidence="8" type="ORF">OFN31_30760</name>
</gene>
<dbReference type="Proteomes" id="UP001208624">
    <property type="component" value="Unassembled WGS sequence"/>
</dbReference>
<evidence type="ECO:0000256" key="2">
    <source>
        <dbReference type="ARBA" id="ARBA00007970"/>
    </source>
</evidence>
<dbReference type="AlphaFoldDB" id="A0AAP3A7S5"/>
<dbReference type="InterPro" id="IPR015421">
    <property type="entry name" value="PyrdxlP-dep_Trfase_major"/>
</dbReference>
<feature type="non-terminal residue" evidence="8">
    <location>
        <position position="89"/>
    </location>
</feature>
<evidence type="ECO:0000256" key="6">
    <source>
        <dbReference type="RuleBase" id="RU003693"/>
    </source>
</evidence>
<evidence type="ECO:0000313" key="8">
    <source>
        <dbReference type="EMBL" id="MCV5626014.1"/>
    </source>
</evidence>
<reference evidence="8" key="1">
    <citation type="submission" date="2023-06" db="EMBL/GenBank/DDBJ databases">
        <title>Deciphering the underlying mechanisms mediating the transmission of blaNDM gene from human to animals in China.</title>
        <authorList>
            <person name="Chen K."/>
            <person name="Chen S."/>
        </authorList>
    </citation>
    <scope>NUCLEOTIDE SEQUENCE</scope>
    <source>
        <strain evidence="8">1199</strain>
    </source>
</reference>
<feature type="domain" description="Aminotransferase class I/classII large" evidence="7">
    <location>
        <begin position="4"/>
        <end position="89"/>
    </location>
</feature>
<dbReference type="PROSITE" id="PS00599">
    <property type="entry name" value="AA_TRANSFER_CLASS_2"/>
    <property type="match status" value="1"/>
</dbReference>
<evidence type="ECO:0000256" key="4">
    <source>
        <dbReference type="ARBA" id="ARBA00022679"/>
    </source>
</evidence>
<dbReference type="Gene3D" id="3.40.640.10">
    <property type="entry name" value="Type I PLP-dependent aspartate aminotransferase-like (Major domain)"/>
    <property type="match status" value="1"/>
</dbReference>
<keyword evidence="5 6" id="KW-0663">Pyridoxal phosphate</keyword>
<dbReference type="PANTHER" id="PTHR43643">
    <property type="entry name" value="HISTIDINOL-PHOSPHATE AMINOTRANSFERASE 2"/>
    <property type="match status" value="1"/>
</dbReference>
<protein>
    <submittedName>
        <fullName evidence="8">Aminotransferase class I/II-fold pyridoxal phosphate-dependent enzyme</fullName>
    </submittedName>
</protein>
<keyword evidence="4" id="KW-0808">Transferase</keyword>
<evidence type="ECO:0000259" key="7">
    <source>
        <dbReference type="Pfam" id="PF00155"/>
    </source>
</evidence>
<dbReference type="SUPFAM" id="SSF53383">
    <property type="entry name" value="PLP-dependent transferases"/>
    <property type="match status" value="1"/>
</dbReference>
<feature type="non-terminal residue" evidence="8">
    <location>
        <position position="1"/>
    </location>
</feature>
<dbReference type="GO" id="GO:0008483">
    <property type="term" value="F:transaminase activity"/>
    <property type="evidence" value="ECO:0007669"/>
    <property type="project" value="UniProtKB-KW"/>
</dbReference>
<organism evidence="8 9">
    <name type="scientific">Escherichia coli</name>
    <dbReference type="NCBI Taxonomy" id="562"/>
    <lineage>
        <taxon>Bacteria</taxon>
        <taxon>Pseudomonadati</taxon>
        <taxon>Pseudomonadota</taxon>
        <taxon>Gammaproteobacteria</taxon>
        <taxon>Enterobacterales</taxon>
        <taxon>Enterobacteriaceae</taxon>
        <taxon>Escherichia</taxon>
    </lineage>
</organism>
<dbReference type="EMBL" id="JAOVKC010001081">
    <property type="protein sequence ID" value="MCV5626014.1"/>
    <property type="molecule type" value="Genomic_DNA"/>
</dbReference>
<comment type="caution">
    <text evidence="8">The sequence shown here is derived from an EMBL/GenBank/DDBJ whole genome shotgun (WGS) entry which is preliminary data.</text>
</comment>
<comment type="cofactor">
    <cofactor evidence="1 6">
        <name>pyridoxal 5'-phosphate</name>
        <dbReference type="ChEBI" id="CHEBI:597326"/>
    </cofactor>
</comment>
<evidence type="ECO:0000256" key="5">
    <source>
        <dbReference type="ARBA" id="ARBA00022898"/>
    </source>
</evidence>
<accession>A0AAP3A7S5</accession>
<dbReference type="InterPro" id="IPR015424">
    <property type="entry name" value="PyrdxlP-dep_Trfase"/>
</dbReference>
<dbReference type="GO" id="GO:0030170">
    <property type="term" value="F:pyridoxal phosphate binding"/>
    <property type="evidence" value="ECO:0007669"/>
    <property type="project" value="InterPro"/>
</dbReference>
<dbReference type="InterPro" id="IPR004839">
    <property type="entry name" value="Aminotransferase_I/II_large"/>
</dbReference>
<sequence length="89" mass="9793">VPKSALVIMDEAYYEYAGAEDYPQTLPLLEKYENLMVLRTFSKAYGLAAFRIGYAVGNTELIGQLEVARLPFNTSTVAQSVALAALEDQ</sequence>
<dbReference type="InterPro" id="IPR001917">
    <property type="entry name" value="Aminotrans_II_pyridoxalP_BS"/>
</dbReference>
<dbReference type="Pfam" id="PF00155">
    <property type="entry name" value="Aminotran_1_2"/>
    <property type="match status" value="1"/>
</dbReference>
<evidence type="ECO:0000256" key="1">
    <source>
        <dbReference type="ARBA" id="ARBA00001933"/>
    </source>
</evidence>
<comment type="similarity">
    <text evidence="2">Belongs to the class-II pyridoxal-phosphate-dependent aminotransferase family. Histidinol-phosphate aminotransferase subfamily.</text>
</comment>
<dbReference type="InterPro" id="IPR050106">
    <property type="entry name" value="HistidinolP_aminotransfase"/>
</dbReference>
<proteinExistence type="inferred from homology"/>
<keyword evidence="3 8" id="KW-0032">Aminotransferase</keyword>
<name>A0AAP3A7S5_ECOLX</name>